<dbReference type="PROSITE" id="PS51186">
    <property type="entry name" value="GNAT"/>
    <property type="match status" value="1"/>
</dbReference>
<dbReference type="InterPro" id="IPR000182">
    <property type="entry name" value="GNAT_dom"/>
</dbReference>
<dbReference type="PANTHER" id="PTHR43233">
    <property type="entry name" value="FAMILY N-ACETYLTRANSFERASE, PUTATIVE (AFU_ORTHOLOGUE AFUA_6G03350)-RELATED"/>
    <property type="match status" value="1"/>
</dbReference>
<dbReference type="Gene3D" id="3.40.630.30">
    <property type="match status" value="1"/>
</dbReference>
<reference evidence="2 3" key="1">
    <citation type="submission" date="2024-03" db="EMBL/GenBank/DDBJ databases">
        <title>Human intestinal bacterial collection.</title>
        <authorList>
            <person name="Pauvert C."/>
            <person name="Hitch T.C.A."/>
            <person name="Clavel T."/>
        </authorList>
    </citation>
    <scope>NUCLEOTIDE SEQUENCE [LARGE SCALE GENOMIC DNA]</scope>
    <source>
        <strain evidence="2 3">CLA-AA-H255</strain>
    </source>
</reference>
<dbReference type="InterPro" id="IPR016181">
    <property type="entry name" value="Acyl_CoA_acyltransferase"/>
</dbReference>
<protein>
    <submittedName>
        <fullName evidence="2">GNAT family N-acetyltransferase</fullName>
    </submittedName>
</protein>
<dbReference type="PANTHER" id="PTHR43233:SF1">
    <property type="entry name" value="FAMILY N-ACETYLTRANSFERASE, PUTATIVE (AFU_ORTHOLOGUE AFUA_6G03350)-RELATED"/>
    <property type="match status" value="1"/>
</dbReference>
<gene>
    <name evidence="2" type="ORF">WMO14_02525</name>
</gene>
<evidence type="ECO:0000259" key="1">
    <source>
        <dbReference type="PROSITE" id="PS51186"/>
    </source>
</evidence>
<organism evidence="2 3">
    <name type="scientific">[Lactobacillus] rogosae</name>
    <dbReference type="NCBI Taxonomy" id="706562"/>
    <lineage>
        <taxon>Bacteria</taxon>
        <taxon>Bacillati</taxon>
        <taxon>Bacillota</taxon>
        <taxon>Clostridia</taxon>
        <taxon>Lachnospirales</taxon>
        <taxon>Lachnospiraceae</taxon>
        <taxon>Lachnospira</taxon>
    </lineage>
</organism>
<evidence type="ECO:0000313" key="2">
    <source>
        <dbReference type="EMBL" id="MEQ2378761.1"/>
    </source>
</evidence>
<comment type="caution">
    <text evidence="2">The sequence shown here is derived from an EMBL/GenBank/DDBJ whole genome shotgun (WGS) entry which is preliminary data.</text>
</comment>
<name>A0ABV1BSM8_9FIRM</name>
<keyword evidence="3" id="KW-1185">Reference proteome</keyword>
<accession>A0ABV1BSM8</accession>
<feature type="domain" description="N-acetyltransferase" evidence="1">
    <location>
        <begin position="1"/>
        <end position="138"/>
    </location>
</feature>
<evidence type="ECO:0000313" key="3">
    <source>
        <dbReference type="Proteomes" id="UP001442364"/>
    </source>
</evidence>
<dbReference type="Pfam" id="PF13508">
    <property type="entry name" value="Acetyltransf_7"/>
    <property type="match status" value="1"/>
</dbReference>
<proteinExistence type="predicted"/>
<dbReference type="InterPro" id="IPR053144">
    <property type="entry name" value="Acetyltransferase_Butenolide"/>
</dbReference>
<dbReference type="Proteomes" id="UP001442364">
    <property type="component" value="Unassembled WGS sequence"/>
</dbReference>
<dbReference type="SUPFAM" id="SSF55729">
    <property type="entry name" value="Acyl-CoA N-acyltransferases (Nat)"/>
    <property type="match status" value="1"/>
</dbReference>
<dbReference type="EMBL" id="JBBMER010000002">
    <property type="protein sequence ID" value="MEQ2378761.1"/>
    <property type="molecule type" value="Genomic_DNA"/>
</dbReference>
<dbReference type="CDD" id="cd04301">
    <property type="entry name" value="NAT_SF"/>
    <property type="match status" value="1"/>
</dbReference>
<sequence length="141" mass="16070">MIRIVEDVKDVNIYLGLRDKVGWIKLTKAQAQEALNNSVKVFTVFDDDKPIGMGRVVGDKAVISYIQDLIVIPEYQGKHIGSELIEHIIAYVKSITMEDSRMMLCLMCAKGREIFYEKHNFIARPTEALGPGMIQYIYSEQ</sequence>
<dbReference type="RefSeq" id="WP_022502198.1">
    <property type="nucleotide sequence ID" value="NZ_DAWCMB010000368.1"/>
</dbReference>